<feature type="chain" id="PRO_5030947971" description="PsbP C-terminal domain-containing protein" evidence="1">
    <location>
        <begin position="24"/>
        <end position="200"/>
    </location>
</feature>
<proteinExistence type="predicted"/>
<evidence type="ECO:0008006" key="4">
    <source>
        <dbReference type="Google" id="ProtNLM"/>
    </source>
</evidence>
<evidence type="ECO:0000256" key="1">
    <source>
        <dbReference type="SAM" id="SignalP"/>
    </source>
</evidence>
<name>A0A7X2XDC9_9FIRM</name>
<comment type="caution">
    <text evidence="2">The sequence shown here is derived from an EMBL/GenBank/DDBJ whole genome shotgun (WGS) entry which is preliminary data.</text>
</comment>
<feature type="signal peptide" evidence="1">
    <location>
        <begin position="1"/>
        <end position="23"/>
    </location>
</feature>
<dbReference type="EMBL" id="WNBM01000001">
    <property type="protein sequence ID" value="MTT74680.1"/>
    <property type="molecule type" value="Genomic_DNA"/>
</dbReference>
<organism evidence="2 3">
    <name type="scientific">Phascolarctobacterium faecium</name>
    <dbReference type="NCBI Taxonomy" id="33025"/>
    <lineage>
        <taxon>Bacteria</taxon>
        <taxon>Bacillati</taxon>
        <taxon>Bacillota</taxon>
        <taxon>Negativicutes</taxon>
        <taxon>Acidaminococcales</taxon>
        <taxon>Acidaminococcaceae</taxon>
        <taxon>Phascolarctobacterium</taxon>
    </lineage>
</organism>
<dbReference type="AlphaFoldDB" id="A0A7X2XDC9"/>
<accession>A0A7X2XDC9</accession>
<dbReference type="RefSeq" id="WP_155163393.1">
    <property type="nucleotide sequence ID" value="NZ_WNBG01000001.1"/>
</dbReference>
<dbReference type="Proteomes" id="UP000484547">
    <property type="component" value="Unassembled WGS sequence"/>
</dbReference>
<evidence type="ECO:0000313" key="2">
    <source>
        <dbReference type="EMBL" id="MTT74680.1"/>
    </source>
</evidence>
<reference evidence="2 3" key="1">
    <citation type="journal article" date="2019" name="Nat. Med.">
        <title>A library of human gut bacterial isolates paired with longitudinal multiomics data enables mechanistic microbiome research.</title>
        <authorList>
            <person name="Poyet M."/>
            <person name="Groussin M."/>
            <person name="Gibbons S.M."/>
            <person name="Avila-Pacheco J."/>
            <person name="Jiang X."/>
            <person name="Kearney S.M."/>
            <person name="Perrotta A.R."/>
            <person name="Berdy B."/>
            <person name="Zhao S."/>
            <person name="Lieberman T.D."/>
            <person name="Swanson P.K."/>
            <person name="Smith M."/>
            <person name="Roesemann S."/>
            <person name="Alexander J.E."/>
            <person name="Rich S.A."/>
            <person name="Livny J."/>
            <person name="Vlamakis H."/>
            <person name="Clish C."/>
            <person name="Bullock K."/>
            <person name="Deik A."/>
            <person name="Scott J."/>
            <person name="Pierce K.A."/>
            <person name="Xavier R.J."/>
            <person name="Alm E.J."/>
        </authorList>
    </citation>
    <scope>NUCLEOTIDE SEQUENCE [LARGE SCALE GENOMIC DNA]</scope>
    <source>
        <strain evidence="2 3">BIOML-A13</strain>
    </source>
</reference>
<evidence type="ECO:0000313" key="3">
    <source>
        <dbReference type="Proteomes" id="UP000484547"/>
    </source>
</evidence>
<gene>
    <name evidence="2" type="ORF">GMD11_00155</name>
</gene>
<sequence length="200" mass="22385">MMLRKILLVMNLIFILSMGVVCAAERTYEVPDGGCTVSLPEQYAVTVVERPTDSNDELGVQVAQLSISDPVNKSMTMHVMVESSKLTKELPDLNYRPGGVMKDYFAENLQNSGWQEPVVSGELQNGKMYFIKFSSYIADSVGQKYDGQIYATLKNGNLIYLMIMSKERALTADEKTFLETTVKNLQFKDTVLVNTNAQNK</sequence>
<keyword evidence="1" id="KW-0732">Signal</keyword>
<protein>
    <recommendedName>
        <fullName evidence="4">PsbP C-terminal domain-containing protein</fullName>
    </recommendedName>
</protein>